<comment type="similarity">
    <text evidence="2">Belongs to the ABC transporter superfamily.</text>
</comment>
<comment type="caution">
    <text evidence="9">The sequence shown here is derived from an EMBL/GenBank/DDBJ whole genome shotgun (WGS) entry which is preliminary data.</text>
</comment>
<gene>
    <name evidence="9" type="ORF">LPTSP2_11610</name>
</gene>
<evidence type="ECO:0000313" key="9">
    <source>
        <dbReference type="EMBL" id="GBF41876.1"/>
    </source>
</evidence>
<evidence type="ECO:0000256" key="6">
    <source>
        <dbReference type="ARBA" id="ARBA00022840"/>
    </source>
</evidence>
<proteinExistence type="inferred from homology"/>
<dbReference type="Gene3D" id="3.40.50.300">
    <property type="entry name" value="P-loop containing nucleotide triphosphate hydrolases"/>
    <property type="match status" value="1"/>
</dbReference>
<dbReference type="Pfam" id="PF00005">
    <property type="entry name" value="ABC_tran"/>
    <property type="match status" value="1"/>
</dbReference>
<dbReference type="GO" id="GO:0005524">
    <property type="term" value="F:ATP binding"/>
    <property type="evidence" value="ECO:0007669"/>
    <property type="project" value="UniProtKB-KW"/>
</dbReference>
<keyword evidence="5" id="KW-0547">Nucleotide-binding</keyword>
<dbReference type="PANTHER" id="PTHR43297:SF9">
    <property type="entry name" value="ABC TRANSPORTER ATP-BINDING PROTEIN"/>
    <property type="match status" value="1"/>
</dbReference>
<keyword evidence="3" id="KW-0813">Transport</keyword>
<dbReference type="PROSITE" id="PS50893">
    <property type="entry name" value="ABC_TRANSPORTER_2"/>
    <property type="match status" value="1"/>
</dbReference>
<accession>A0A2P2DB61</accession>
<evidence type="ECO:0000313" key="10">
    <source>
        <dbReference type="Proteomes" id="UP000245206"/>
    </source>
</evidence>
<dbReference type="AlphaFoldDB" id="A0A2P2DB61"/>
<evidence type="ECO:0000256" key="1">
    <source>
        <dbReference type="ARBA" id="ARBA00004417"/>
    </source>
</evidence>
<evidence type="ECO:0000256" key="5">
    <source>
        <dbReference type="ARBA" id="ARBA00022741"/>
    </source>
</evidence>
<dbReference type="InterPro" id="IPR003439">
    <property type="entry name" value="ABC_transporter-like_ATP-bd"/>
</dbReference>
<dbReference type="EMBL" id="BFAZ01000006">
    <property type="protein sequence ID" value="GBF41876.1"/>
    <property type="molecule type" value="Genomic_DNA"/>
</dbReference>
<name>A0A2P2DB61_9LEPT</name>
<dbReference type="Proteomes" id="UP000245206">
    <property type="component" value="Unassembled WGS sequence"/>
</dbReference>
<protein>
    <submittedName>
        <fullName evidence="9">ABC transporter ATP-binding protein</fullName>
    </submittedName>
</protein>
<evidence type="ECO:0000256" key="3">
    <source>
        <dbReference type="ARBA" id="ARBA00022448"/>
    </source>
</evidence>
<keyword evidence="4" id="KW-1003">Cell membrane</keyword>
<dbReference type="SUPFAM" id="SSF52540">
    <property type="entry name" value="P-loop containing nucleoside triphosphate hydrolases"/>
    <property type="match status" value="1"/>
</dbReference>
<keyword evidence="7" id="KW-0472">Membrane</keyword>
<dbReference type="PANTHER" id="PTHR43297">
    <property type="entry name" value="OLIGOPEPTIDE TRANSPORT ATP-BINDING PROTEIN APPD"/>
    <property type="match status" value="1"/>
</dbReference>
<evidence type="ECO:0000256" key="2">
    <source>
        <dbReference type="ARBA" id="ARBA00005417"/>
    </source>
</evidence>
<organism evidence="9 10">
    <name type="scientific">Leptospira ellinghausenii</name>
    <dbReference type="NCBI Taxonomy" id="1917822"/>
    <lineage>
        <taxon>Bacteria</taxon>
        <taxon>Pseudomonadati</taxon>
        <taxon>Spirochaetota</taxon>
        <taxon>Spirochaetia</taxon>
        <taxon>Leptospirales</taxon>
        <taxon>Leptospiraceae</taxon>
        <taxon>Leptospira</taxon>
    </lineage>
</organism>
<dbReference type="RefSeq" id="WP_108959033.1">
    <property type="nucleotide sequence ID" value="NZ_BFAZ01000006.1"/>
</dbReference>
<feature type="domain" description="ABC transporter" evidence="8">
    <location>
        <begin position="9"/>
        <end position="246"/>
    </location>
</feature>
<dbReference type="GO" id="GO:0005886">
    <property type="term" value="C:plasma membrane"/>
    <property type="evidence" value="ECO:0007669"/>
    <property type="project" value="UniProtKB-SubCell"/>
</dbReference>
<dbReference type="InterPro" id="IPR050388">
    <property type="entry name" value="ABC_Ni/Peptide_Import"/>
</dbReference>
<sequence>MDSTKIAVIQIQNASLITKEGHSIWKSIGMEIKAGTIHGIIGESGSGKSTLALALFSNLPDDCKISYDQFSVLGCDVFSNEFPEKKNVFLVPQNPNLAFHPYRTIGSQVLDFLKLSKLTNVTEEMVLSYFDQLSIPRGHWKRVAKNLSGGEKQRILLTLAFLRYPKILVLDEPTTGLDAFSEKIVLETVQNFAKSGMTVVFITHELRIIESLASEVTIMKEGEVIETLPIYNHQLEPNSEYGKQLKEASVLFR</sequence>
<evidence type="ECO:0000256" key="7">
    <source>
        <dbReference type="ARBA" id="ARBA00023136"/>
    </source>
</evidence>
<dbReference type="InterPro" id="IPR003593">
    <property type="entry name" value="AAA+_ATPase"/>
</dbReference>
<keyword evidence="10" id="KW-1185">Reference proteome</keyword>
<dbReference type="OrthoDB" id="342071at2"/>
<dbReference type="InterPro" id="IPR027417">
    <property type="entry name" value="P-loop_NTPase"/>
</dbReference>
<dbReference type="SMART" id="SM00382">
    <property type="entry name" value="AAA"/>
    <property type="match status" value="1"/>
</dbReference>
<evidence type="ECO:0000259" key="8">
    <source>
        <dbReference type="PROSITE" id="PS50893"/>
    </source>
</evidence>
<reference evidence="10" key="1">
    <citation type="journal article" date="2019" name="Microbiol. Immunol.">
        <title>Molecular and phenotypic characterization of Leptospira johnsonii sp. nov., Leptospira ellinghausenii sp. nov. and Leptospira ryugenii sp. nov. isolated from soil and water in Japan.</title>
        <authorList>
            <person name="Masuzawa T."/>
            <person name="Saito M."/>
            <person name="Nakao R."/>
            <person name="Nikaido Y."/>
            <person name="Matsumoto M."/>
            <person name="Ogawa M."/>
            <person name="Yokoyama M."/>
            <person name="Hidaka Y."/>
            <person name="Tomita J."/>
            <person name="Sakakibara K."/>
            <person name="Suzuki K."/>
            <person name="Yasuda S."/>
            <person name="Sato H."/>
            <person name="Yamaguchi M."/>
            <person name="Yoshida S.I."/>
            <person name="Koizumi N."/>
            <person name="Kawamura Y."/>
        </authorList>
    </citation>
    <scope>NUCLEOTIDE SEQUENCE [LARGE SCALE GENOMIC DNA]</scope>
    <source>
        <strain evidence="10">E18</strain>
    </source>
</reference>
<keyword evidence="6 9" id="KW-0067">ATP-binding</keyword>
<evidence type="ECO:0000256" key="4">
    <source>
        <dbReference type="ARBA" id="ARBA00022475"/>
    </source>
</evidence>
<comment type="subcellular location">
    <subcellularLocation>
        <location evidence="1">Cell inner membrane</location>
        <topology evidence="1">Peripheral membrane protein</topology>
    </subcellularLocation>
</comment>
<dbReference type="GO" id="GO:0016887">
    <property type="term" value="F:ATP hydrolysis activity"/>
    <property type="evidence" value="ECO:0007669"/>
    <property type="project" value="InterPro"/>
</dbReference>